<comment type="caution">
    <text evidence="2">The sequence shown here is derived from an EMBL/GenBank/DDBJ whole genome shotgun (WGS) entry which is preliminary data.</text>
</comment>
<evidence type="ECO:0000313" key="3">
    <source>
        <dbReference type="Proteomes" id="UP000279089"/>
    </source>
</evidence>
<name>A0A3N4MDN8_9BACT</name>
<proteinExistence type="predicted"/>
<accession>A0A3N4MDN8</accession>
<dbReference type="RefSeq" id="WP_120514626.1">
    <property type="nucleotide sequence ID" value="NZ_QXZY01000002.1"/>
</dbReference>
<feature type="transmembrane region" description="Helical" evidence="1">
    <location>
        <begin position="58"/>
        <end position="78"/>
    </location>
</feature>
<sequence>MDLKNITNVISMGSDEWRLAKPRRGRKFRYITGVLIFAAIGFSYLFTNGFTVEGFWTSTRNISIPATIILFIWLYKLWRYKQDVDISIQRKGEIEYDINGRAYSLDPAVYFIRVSVYSNSWGRAIYGIYVSGENNKIFIVRDLGEDESKHIAGSLSYFTKLEIREFR</sequence>
<reference evidence="3" key="1">
    <citation type="submission" date="2018-11" db="EMBL/GenBank/DDBJ databases">
        <title>Chitinophaga lutea sp.nov., isolate from arsenic contaminated soil.</title>
        <authorList>
            <person name="Zong Y."/>
        </authorList>
    </citation>
    <scope>NUCLEOTIDE SEQUENCE [LARGE SCALE GENOMIC DNA]</scope>
    <source>
        <strain evidence="3">YLT18</strain>
    </source>
</reference>
<keyword evidence="1" id="KW-0812">Transmembrane</keyword>
<dbReference type="Proteomes" id="UP000279089">
    <property type="component" value="Unassembled WGS sequence"/>
</dbReference>
<evidence type="ECO:0000313" key="2">
    <source>
        <dbReference type="EMBL" id="RPD41688.1"/>
    </source>
</evidence>
<keyword evidence="1" id="KW-1133">Transmembrane helix</keyword>
<keyword evidence="3" id="KW-1185">Reference proteome</keyword>
<feature type="transmembrane region" description="Helical" evidence="1">
    <location>
        <begin position="28"/>
        <end position="46"/>
    </location>
</feature>
<organism evidence="2 3">
    <name type="scientific">Chitinophaga barathri</name>
    <dbReference type="NCBI Taxonomy" id="1647451"/>
    <lineage>
        <taxon>Bacteria</taxon>
        <taxon>Pseudomonadati</taxon>
        <taxon>Bacteroidota</taxon>
        <taxon>Chitinophagia</taxon>
        <taxon>Chitinophagales</taxon>
        <taxon>Chitinophagaceae</taxon>
        <taxon>Chitinophaga</taxon>
    </lineage>
</organism>
<gene>
    <name evidence="2" type="ORF">EG028_05840</name>
</gene>
<evidence type="ECO:0000256" key="1">
    <source>
        <dbReference type="SAM" id="Phobius"/>
    </source>
</evidence>
<keyword evidence="1" id="KW-0472">Membrane</keyword>
<protein>
    <submittedName>
        <fullName evidence="2">Uncharacterized protein</fullName>
    </submittedName>
</protein>
<dbReference type="EMBL" id="RMBX01000003">
    <property type="protein sequence ID" value="RPD41688.1"/>
    <property type="molecule type" value="Genomic_DNA"/>
</dbReference>
<dbReference type="AlphaFoldDB" id="A0A3N4MDN8"/>